<dbReference type="OrthoDB" id="1022638at2759"/>
<dbReference type="SUPFAM" id="SSF54695">
    <property type="entry name" value="POZ domain"/>
    <property type="match status" value="1"/>
</dbReference>
<dbReference type="InterPro" id="IPR011333">
    <property type="entry name" value="SKP1/BTB/POZ_sf"/>
</dbReference>
<protein>
    <recommendedName>
        <fullName evidence="1">BTB domain-containing protein</fullName>
    </recommendedName>
</protein>
<dbReference type="CDD" id="cd18186">
    <property type="entry name" value="BTB_POZ_ZBTB_KLHL-like"/>
    <property type="match status" value="1"/>
</dbReference>
<dbReference type="PANTHER" id="PTHR47843:SF2">
    <property type="entry name" value="BTB DOMAIN-CONTAINING PROTEIN"/>
    <property type="match status" value="1"/>
</dbReference>
<dbReference type="AlphaFoldDB" id="A0A6A6B0X0"/>
<accession>A0A6A6B0X0</accession>
<organism evidence="2 3">
    <name type="scientific">Aplosporella prunicola CBS 121167</name>
    <dbReference type="NCBI Taxonomy" id="1176127"/>
    <lineage>
        <taxon>Eukaryota</taxon>
        <taxon>Fungi</taxon>
        <taxon>Dikarya</taxon>
        <taxon>Ascomycota</taxon>
        <taxon>Pezizomycotina</taxon>
        <taxon>Dothideomycetes</taxon>
        <taxon>Dothideomycetes incertae sedis</taxon>
        <taxon>Botryosphaeriales</taxon>
        <taxon>Aplosporellaceae</taxon>
        <taxon>Aplosporella</taxon>
    </lineage>
</organism>
<evidence type="ECO:0000259" key="1">
    <source>
        <dbReference type="PROSITE" id="PS50097"/>
    </source>
</evidence>
<feature type="domain" description="BTB" evidence="1">
    <location>
        <begin position="1"/>
        <end position="69"/>
    </location>
</feature>
<reference evidence="2" key="1">
    <citation type="journal article" date="2020" name="Stud. Mycol.">
        <title>101 Dothideomycetes genomes: a test case for predicting lifestyles and emergence of pathogens.</title>
        <authorList>
            <person name="Haridas S."/>
            <person name="Albert R."/>
            <person name="Binder M."/>
            <person name="Bloem J."/>
            <person name="Labutti K."/>
            <person name="Salamov A."/>
            <person name="Andreopoulos B."/>
            <person name="Baker S."/>
            <person name="Barry K."/>
            <person name="Bills G."/>
            <person name="Bluhm B."/>
            <person name="Cannon C."/>
            <person name="Castanera R."/>
            <person name="Culley D."/>
            <person name="Daum C."/>
            <person name="Ezra D."/>
            <person name="Gonzalez J."/>
            <person name="Henrissat B."/>
            <person name="Kuo A."/>
            <person name="Liang C."/>
            <person name="Lipzen A."/>
            <person name="Lutzoni F."/>
            <person name="Magnuson J."/>
            <person name="Mondo S."/>
            <person name="Nolan M."/>
            <person name="Ohm R."/>
            <person name="Pangilinan J."/>
            <person name="Park H.-J."/>
            <person name="Ramirez L."/>
            <person name="Alfaro M."/>
            <person name="Sun H."/>
            <person name="Tritt A."/>
            <person name="Yoshinaga Y."/>
            <person name="Zwiers L.-H."/>
            <person name="Turgeon B."/>
            <person name="Goodwin S."/>
            <person name="Spatafora J."/>
            <person name="Crous P."/>
            <person name="Grigoriev I."/>
        </authorList>
    </citation>
    <scope>NUCLEOTIDE SEQUENCE</scope>
    <source>
        <strain evidence="2">CBS 121167</strain>
    </source>
</reference>
<dbReference type="PANTHER" id="PTHR47843">
    <property type="entry name" value="BTB DOMAIN-CONTAINING PROTEIN-RELATED"/>
    <property type="match status" value="1"/>
</dbReference>
<dbReference type="InterPro" id="IPR000210">
    <property type="entry name" value="BTB/POZ_dom"/>
</dbReference>
<name>A0A6A6B0X0_9PEZI</name>
<evidence type="ECO:0000313" key="2">
    <source>
        <dbReference type="EMBL" id="KAF2137832.1"/>
    </source>
</evidence>
<keyword evidence="3" id="KW-1185">Reference proteome</keyword>
<sequence>IRIDVGQGPKLQSFHAHEAILLAHSGYFRSALKDCIEADMEWDSLPDADPDIFGKALVWFYTGKLPSTNDKQHLYRDLCRVWVLGEMLSAPGLQDHATRELLKLEKLAMPCPPDVLYEAYHDTNRGSPLRKLVLEIFVKRNTGGEALESLTRGFLKEEIMADVATAALKNMKDMKFMGKDTQLKEDDYLVCSSK</sequence>
<dbReference type="PROSITE" id="PS50097">
    <property type="entry name" value="BTB"/>
    <property type="match status" value="1"/>
</dbReference>
<dbReference type="GeneID" id="54294909"/>
<proteinExistence type="predicted"/>
<evidence type="ECO:0000313" key="3">
    <source>
        <dbReference type="Proteomes" id="UP000799438"/>
    </source>
</evidence>
<dbReference type="Gene3D" id="3.30.710.10">
    <property type="entry name" value="Potassium Channel Kv1.1, Chain A"/>
    <property type="match status" value="1"/>
</dbReference>
<dbReference type="Proteomes" id="UP000799438">
    <property type="component" value="Unassembled WGS sequence"/>
</dbReference>
<dbReference type="EMBL" id="ML995499">
    <property type="protein sequence ID" value="KAF2137832.1"/>
    <property type="molecule type" value="Genomic_DNA"/>
</dbReference>
<dbReference type="Pfam" id="PF00651">
    <property type="entry name" value="BTB"/>
    <property type="match status" value="1"/>
</dbReference>
<gene>
    <name evidence="2" type="ORF">K452DRAFT_235200</name>
</gene>
<dbReference type="RefSeq" id="XP_033393547.1">
    <property type="nucleotide sequence ID" value="XM_033537413.1"/>
</dbReference>
<feature type="non-terminal residue" evidence="2">
    <location>
        <position position="1"/>
    </location>
</feature>